<feature type="domain" description="DUF4806" evidence="2">
    <location>
        <begin position="36"/>
        <end position="98"/>
    </location>
</feature>
<gene>
    <name evidence="4" type="primary">LOC112457180</name>
</gene>
<keyword evidence="3" id="KW-1185">Reference proteome</keyword>
<evidence type="ECO:0000259" key="2">
    <source>
        <dbReference type="Pfam" id="PF16064"/>
    </source>
</evidence>
<sequence length="201" mass="22608">MCQCCPFSLVLVTFQQSSRQYSCIRLPISSTFYITIDSLAEFDNKLKTDKAYRSKVILHLSTIGGKNSKKITMAIMGRIIHCTLTTKYSWKGGKGKRQFCLFNGLLTAVICATRHTKHIDTVVAPDATKDVITDGKQSNRMKETQIFMNMSETEETSILNESGEQSETSLTDVENDSNKHLPDINNKKLVPYVKDSDDYSS</sequence>
<name>A0A6J1Q151_9HYME</name>
<dbReference type="Pfam" id="PF16064">
    <property type="entry name" value="DUF4806"/>
    <property type="match status" value="1"/>
</dbReference>
<evidence type="ECO:0000256" key="1">
    <source>
        <dbReference type="SAM" id="MobiDB-lite"/>
    </source>
</evidence>
<dbReference type="AlphaFoldDB" id="A0A6J1Q151"/>
<evidence type="ECO:0000313" key="3">
    <source>
        <dbReference type="Proteomes" id="UP000504618"/>
    </source>
</evidence>
<feature type="compositionally biased region" description="Polar residues" evidence="1">
    <location>
        <begin position="154"/>
        <end position="172"/>
    </location>
</feature>
<dbReference type="InterPro" id="IPR032071">
    <property type="entry name" value="DUF4806"/>
</dbReference>
<dbReference type="Proteomes" id="UP000504618">
    <property type="component" value="Unplaced"/>
</dbReference>
<organism evidence="3 4">
    <name type="scientific">Temnothorax curvispinosus</name>
    <dbReference type="NCBI Taxonomy" id="300111"/>
    <lineage>
        <taxon>Eukaryota</taxon>
        <taxon>Metazoa</taxon>
        <taxon>Ecdysozoa</taxon>
        <taxon>Arthropoda</taxon>
        <taxon>Hexapoda</taxon>
        <taxon>Insecta</taxon>
        <taxon>Pterygota</taxon>
        <taxon>Neoptera</taxon>
        <taxon>Endopterygota</taxon>
        <taxon>Hymenoptera</taxon>
        <taxon>Apocrita</taxon>
        <taxon>Aculeata</taxon>
        <taxon>Formicoidea</taxon>
        <taxon>Formicidae</taxon>
        <taxon>Myrmicinae</taxon>
        <taxon>Temnothorax</taxon>
    </lineage>
</organism>
<dbReference type="RefSeq" id="XP_024875869.1">
    <property type="nucleotide sequence ID" value="XM_025020101.1"/>
</dbReference>
<evidence type="ECO:0000313" key="4">
    <source>
        <dbReference type="RefSeq" id="XP_024875869.1"/>
    </source>
</evidence>
<reference evidence="4" key="1">
    <citation type="submission" date="2025-08" db="UniProtKB">
        <authorList>
            <consortium name="RefSeq"/>
        </authorList>
    </citation>
    <scope>IDENTIFICATION</scope>
    <source>
        <tissue evidence="4">Whole body</tissue>
    </source>
</reference>
<protein>
    <submittedName>
        <fullName evidence="4">Uncharacterized protein LOC112457180</fullName>
    </submittedName>
</protein>
<feature type="compositionally biased region" description="Basic and acidic residues" evidence="1">
    <location>
        <begin position="176"/>
        <end position="186"/>
    </location>
</feature>
<proteinExistence type="predicted"/>
<feature type="region of interest" description="Disordered" evidence="1">
    <location>
        <begin position="154"/>
        <end position="201"/>
    </location>
</feature>
<dbReference type="GeneID" id="112457180"/>
<accession>A0A6J1Q151</accession>